<dbReference type="eggNOG" id="KOG0619">
    <property type="taxonomic scope" value="Eukaryota"/>
</dbReference>
<proteinExistence type="predicted"/>
<feature type="region of interest" description="Disordered" evidence="3">
    <location>
        <begin position="1"/>
        <end position="98"/>
    </location>
</feature>
<comment type="caution">
    <text evidence="4">The sequence shown here is derived from an EMBL/GenBank/DDBJ whole genome shotgun (WGS) entry which is preliminary data.</text>
</comment>
<evidence type="ECO:0000313" key="4">
    <source>
        <dbReference type="EMBL" id="KTB33948.1"/>
    </source>
</evidence>
<dbReference type="PANTHER" id="PTHR48051:SF1">
    <property type="entry name" value="RAS SUPPRESSOR PROTEIN 1"/>
    <property type="match status" value="1"/>
</dbReference>
<dbReference type="InterPro" id="IPR050216">
    <property type="entry name" value="LRR_domain-containing"/>
</dbReference>
<protein>
    <recommendedName>
        <fullName evidence="6">Leucine rich repeat domain protein</fullName>
    </recommendedName>
</protein>
<accession>A0A0W0FC66</accession>
<feature type="compositionally biased region" description="Low complexity" evidence="3">
    <location>
        <begin position="14"/>
        <end position="26"/>
    </location>
</feature>
<feature type="region of interest" description="Disordered" evidence="3">
    <location>
        <begin position="483"/>
        <end position="513"/>
    </location>
</feature>
<evidence type="ECO:0008006" key="6">
    <source>
        <dbReference type="Google" id="ProtNLM"/>
    </source>
</evidence>
<dbReference type="SUPFAM" id="SSF52058">
    <property type="entry name" value="L domain-like"/>
    <property type="match status" value="1"/>
</dbReference>
<feature type="region of interest" description="Disordered" evidence="3">
    <location>
        <begin position="270"/>
        <end position="292"/>
    </location>
</feature>
<evidence type="ECO:0000256" key="3">
    <source>
        <dbReference type="SAM" id="MobiDB-lite"/>
    </source>
</evidence>
<dbReference type="InterPro" id="IPR001611">
    <property type="entry name" value="Leu-rich_rpt"/>
</dbReference>
<evidence type="ECO:0000256" key="1">
    <source>
        <dbReference type="ARBA" id="ARBA00022614"/>
    </source>
</evidence>
<dbReference type="Gene3D" id="3.80.10.10">
    <property type="entry name" value="Ribonuclease Inhibitor"/>
    <property type="match status" value="1"/>
</dbReference>
<gene>
    <name evidence="4" type="ORF">WG66_13374</name>
</gene>
<evidence type="ECO:0000256" key="2">
    <source>
        <dbReference type="ARBA" id="ARBA00022737"/>
    </source>
</evidence>
<dbReference type="SMART" id="SM00369">
    <property type="entry name" value="LRR_TYP"/>
    <property type="match status" value="2"/>
</dbReference>
<keyword evidence="1" id="KW-0433">Leucine-rich repeat</keyword>
<organism evidence="4 5">
    <name type="scientific">Moniliophthora roreri</name>
    <name type="common">Frosty pod rot fungus</name>
    <name type="synonym">Monilia roreri</name>
    <dbReference type="NCBI Taxonomy" id="221103"/>
    <lineage>
        <taxon>Eukaryota</taxon>
        <taxon>Fungi</taxon>
        <taxon>Dikarya</taxon>
        <taxon>Basidiomycota</taxon>
        <taxon>Agaricomycotina</taxon>
        <taxon>Agaricomycetes</taxon>
        <taxon>Agaricomycetidae</taxon>
        <taxon>Agaricales</taxon>
        <taxon>Marasmiineae</taxon>
        <taxon>Marasmiaceae</taxon>
        <taxon>Moniliophthora</taxon>
    </lineage>
</organism>
<dbReference type="InterPro" id="IPR003591">
    <property type="entry name" value="Leu-rich_rpt_typical-subtyp"/>
</dbReference>
<dbReference type="EMBL" id="LATX01002123">
    <property type="protein sequence ID" value="KTB33948.1"/>
    <property type="molecule type" value="Genomic_DNA"/>
</dbReference>
<name>A0A0W0FC66_MONRR</name>
<dbReference type="PROSITE" id="PS51450">
    <property type="entry name" value="LRR"/>
    <property type="match status" value="1"/>
</dbReference>
<reference evidence="4 5" key="1">
    <citation type="submission" date="2015-12" db="EMBL/GenBank/DDBJ databases">
        <title>Draft genome sequence of Moniliophthora roreri, the causal agent of frosty pod rot of cacao.</title>
        <authorList>
            <person name="Aime M.C."/>
            <person name="Diaz-Valderrama J.R."/>
            <person name="Kijpornyongpan T."/>
            <person name="Phillips-Mora W."/>
        </authorList>
    </citation>
    <scope>NUCLEOTIDE SEQUENCE [LARGE SCALE GENOMIC DNA]</scope>
    <source>
        <strain evidence="4 5">MCA 2952</strain>
    </source>
</reference>
<feature type="region of interest" description="Disordered" evidence="3">
    <location>
        <begin position="148"/>
        <end position="169"/>
    </location>
</feature>
<dbReference type="AlphaFoldDB" id="A0A0W0FC66"/>
<dbReference type="PANTHER" id="PTHR48051">
    <property type="match status" value="1"/>
</dbReference>
<evidence type="ECO:0000313" key="5">
    <source>
        <dbReference type="Proteomes" id="UP000054988"/>
    </source>
</evidence>
<keyword evidence="2" id="KW-0677">Repeat</keyword>
<dbReference type="Proteomes" id="UP000054988">
    <property type="component" value="Unassembled WGS sequence"/>
</dbReference>
<sequence length="534" mass="59373">MSFLYYDSPPPSSPASSPSPYVDSSPPSSPGTYLGDEVSQSPGPQDPYAASAKAVRQPRLYEKKRQRSISPTPDLHNKKSRPVRSSSPSPDLEWNDIPRQRDEAQVWNDAATRVFDLCHGKVDLEAQGLTHIPTSFIADLNKFWVTPGTEPAPSSSQPQYNDDGSSHRRTFSRTRSLAAEYSGFPRDKIQLLLAINDISVLPQEFFTLSNLTVLSLRGNKLTYIPPEINQLTALENLNISSNRLTFLPSEIMDLTLSQLQLYPNPFLSPPINTDRPAKTLSRSLTSRSRLKNPQRKPFSSTIAIFDRVIPLSELCLRRLLAPSLLNSQHSVLEDTYELPLSEDGGPPLMPSTKRRFTQRLPSLIHDVLDTAIPGSVYVDSLENTPSSSQGSHLFGSSSQSLLTDFDAWLKQRKEALMRPNTEYHHITWKSFCSSPRHVAHSVFVVHAEERFTWEHTIAGVPNLGEVPIRWRGCQKGCLDHLDGSQKQAEDQQLDQSSQGAVPPKTAEGASEGAVDVVQTVQFTSGSFTLEDFDD</sequence>
<dbReference type="InterPro" id="IPR032675">
    <property type="entry name" value="LRR_dom_sf"/>
</dbReference>
<dbReference type="Pfam" id="PF13855">
    <property type="entry name" value="LRR_8"/>
    <property type="match status" value="1"/>
</dbReference>
<dbReference type="GO" id="GO:0005737">
    <property type="term" value="C:cytoplasm"/>
    <property type="evidence" value="ECO:0007669"/>
    <property type="project" value="TreeGrafter"/>
</dbReference>
<feature type="compositionally biased region" description="Polar residues" evidence="3">
    <location>
        <begin position="152"/>
        <end position="163"/>
    </location>
</feature>